<keyword evidence="1" id="KW-0812">Transmembrane</keyword>
<name>A0ABX0W3N8_9RHOB</name>
<dbReference type="EMBL" id="QHLQ01000002">
    <property type="protein sequence ID" value="NIZ60112.1"/>
    <property type="molecule type" value="Genomic_DNA"/>
</dbReference>
<evidence type="ECO:0000313" key="3">
    <source>
        <dbReference type="Proteomes" id="UP001429564"/>
    </source>
</evidence>
<feature type="transmembrane region" description="Helical" evidence="1">
    <location>
        <begin position="109"/>
        <end position="131"/>
    </location>
</feature>
<keyword evidence="1" id="KW-1133">Transmembrane helix</keyword>
<comment type="caution">
    <text evidence="2">The sequence shown here is derived from an EMBL/GenBank/DDBJ whole genome shotgun (WGS) entry which is preliminary data.</text>
</comment>
<feature type="transmembrane region" description="Helical" evidence="1">
    <location>
        <begin position="44"/>
        <end position="71"/>
    </location>
</feature>
<organism evidence="2 3">
    <name type="scientific">Parasedimentitalea denitrificans</name>
    <dbReference type="NCBI Taxonomy" id="2211118"/>
    <lineage>
        <taxon>Bacteria</taxon>
        <taxon>Pseudomonadati</taxon>
        <taxon>Pseudomonadota</taxon>
        <taxon>Alphaproteobacteria</taxon>
        <taxon>Rhodobacterales</taxon>
        <taxon>Paracoccaceae</taxon>
        <taxon>Parasedimentitalea</taxon>
    </lineage>
</organism>
<accession>A0ABX0W3N8</accession>
<evidence type="ECO:0000256" key="1">
    <source>
        <dbReference type="SAM" id="Phobius"/>
    </source>
</evidence>
<dbReference type="Proteomes" id="UP001429564">
    <property type="component" value="Unassembled WGS sequence"/>
</dbReference>
<feature type="transmembrane region" description="Helical" evidence="1">
    <location>
        <begin position="78"/>
        <end position="97"/>
    </location>
</feature>
<feature type="transmembrane region" description="Helical" evidence="1">
    <location>
        <begin position="7"/>
        <end position="32"/>
    </location>
</feature>
<reference evidence="2 3" key="1">
    <citation type="submission" date="2018-05" db="EMBL/GenBank/DDBJ databases">
        <authorList>
            <person name="Zhang Y.-J."/>
        </authorList>
    </citation>
    <scope>NUCLEOTIDE SEQUENCE [LARGE SCALE GENOMIC DNA]</scope>
    <source>
        <strain evidence="2 3">CY04</strain>
    </source>
</reference>
<keyword evidence="1" id="KW-0472">Membrane</keyword>
<keyword evidence="3" id="KW-1185">Reference proteome</keyword>
<proteinExistence type="predicted"/>
<evidence type="ECO:0000313" key="2">
    <source>
        <dbReference type="EMBL" id="NIZ60112.1"/>
    </source>
</evidence>
<sequence>MAPARRIALTTACLLAALVAGIAGVILLSWLVPHFLYRIFFTGHYFVFLATCGGLTAAAPTFFTACMIVLGRNLNWKILIAIYAVLVLASEPVLSWLHKSLNFGEGLLVLSWVATVLGSGLALLYFAPIALKEGSNVQTV</sequence>
<gene>
    <name evidence="2" type="ORF">DL239_03870</name>
</gene>
<protein>
    <submittedName>
        <fullName evidence="2">Uncharacterized protein</fullName>
    </submittedName>
</protein>